<comment type="similarity">
    <text evidence="2">Belongs to the sulfatase family.</text>
</comment>
<dbReference type="EC" id="3.1.6.1" evidence="8"/>
<evidence type="ECO:0000313" key="8">
    <source>
        <dbReference type="EMBL" id="QDT75600.1"/>
    </source>
</evidence>
<dbReference type="RefSeq" id="WP_210421042.1">
    <property type="nucleotide sequence ID" value="NZ_CP036339.1"/>
</dbReference>
<dbReference type="InterPro" id="IPR008979">
    <property type="entry name" value="Galactose-bd-like_sf"/>
</dbReference>
<feature type="domain" description="Sulfatase N-terminal" evidence="7">
    <location>
        <begin position="34"/>
        <end position="336"/>
    </location>
</feature>
<dbReference type="GO" id="GO:0046872">
    <property type="term" value="F:metal ion binding"/>
    <property type="evidence" value="ECO:0007669"/>
    <property type="project" value="UniProtKB-KW"/>
</dbReference>
<dbReference type="GO" id="GO:0004065">
    <property type="term" value="F:arylsulfatase activity"/>
    <property type="evidence" value="ECO:0007669"/>
    <property type="project" value="UniProtKB-EC"/>
</dbReference>
<protein>
    <submittedName>
        <fullName evidence="8">Arylsulfatase</fullName>
        <ecNumber evidence="8">3.1.6.1</ecNumber>
    </submittedName>
</protein>
<dbReference type="InterPro" id="IPR000917">
    <property type="entry name" value="Sulfatase_N"/>
</dbReference>
<reference evidence="8 9" key="1">
    <citation type="submission" date="2019-02" db="EMBL/GenBank/DDBJ databases">
        <title>Deep-cultivation of Planctomycetes and their phenomic and genomic characterization uncovers novel biology.</title>
        <authorList>
            <person name="Wiegand S."/>
            <person name="Jogler M."/>
            <person name="Boedeker C."/>
            <person name="Pinto D."/>
            <person name="Vollmers J."/>
            <person name="Rivas-Marin E."/>
            <person name="Kohn T."/>
            <person name="Peeters S.H."/>
            <person name="Heuer A."/>
            <person name="Rast P."/>
            <person name="Oberbeckmann S."/>
            <person name="Bunk B."/>
            <person name="Jeske O."/>
            <person name="Meyerdierks A."/>
            <person name="Storesund J.E."/>
            <person name="Kallscheuer N."/>
            <person name="Luecker S."/>
            <person name="Lage O.M."/>
            <person name="Pohl T."/>
            <person name="Merkel B.J."/>
            <person name="Hornburger P."/>
            <person name="Mueller R.-W."/>
            <person name="Bruemmer F."/>
            <person name="Labrenz M."/>
            <person name="Spormann A.M."/>
            <person name="Op den Camp H."/>
            <person name="Overmann J."/>
            <person name="Amann R."/>
            <person name="Jetten M.S.M."/>
            <person name="Mascher T."/>
            <person name="Medema M.H."/>
            <person name="Devos D.P."/>
            <person name="Kaster A.-K."/>
            <person name="Ovreas L."/>
            <person name="Rohde M."/>
            <person name="Galperin M.Y."/>
            <person name="Jogler C."/>
        </authorList>
    </citation>
    <scope>NUCLEOTIDE SEQUENCE [LARGE SCALE GENOMIC DNA]</scope>
    <source>
        <strain evidence="8 9">I41</strain>
    </source>
</reference>
<dbReference type="PROSITE" id="PS00523">
    <property type="entry name" value="SULFATASE_1"/>
    <property type="match status" value="1"/>
</dbReference>
<dbReference type="PANTHER" id="PTHR42693">
    <property type="entry name" value="ARYLSULFATASE FAMILY MEMBER"/>
    <property type="match status" value="1"/>
</dbReference>
<evidence type="ECO:0000256" key="3">
    <source>
        <dbReference type="ARBA" id="ARBA00022723"/>
    </source>
</evidence>
<keyword evidence="4" id="KW-0732">Signal</keyword>
<dbReference type="AlphaFoldDB" id="A0A517U4W6"/>
<keyword evidence="3" id="KW-0479">Metal-binding</keyword>
<dbReference type="Pfam" id="PF00884">
    <property type="entry name" value="Sulfatase"/>
    <property type="match status" value="1"/>
</dbReference>
<evidence type="ECO:0000256" key="2">
    <source>
        <dbReference type="ARBA" id="ARBA00008779"/>
    </source>
</evidence>
<evidence type="ECO:0000256" key="5">
    <source>
        <dbReference type="ARBA" id="ARBA00022801"/>
    </source>
</evidence>
<evidence type="ECO:0000313" key="9">
    <source>
        <dbReference type="Proteomes" id="UP000317909"/>
    </source>
</evidence>
<gene>
    <name evidence="8" type="primary">atsA_22</name>
    <name evidence="8" type="ORF">I41_48120</name>
</gene>
<dbReference type="Gene3D" id="2.60.120.260">
    <property type="entry name" value="Galactose-binding domain-like"/>
    <property type="match status" value="1"/>
</dbReference>
<sequence length="630" mass="68298">MTRVRYARLAAAIYCSMLIGQGRADESAPPAVRPNVILILADDLGVNDLGCYGRRDHQTPHLDQLASEGVRFACAYTAQPICSPSRAALMTGKAPARLHLTNFLPGRPDAPSQRLLQPRIEGQLPLEETTVAELLQQAGYATGLFGKWHLGGPGFGPEKQGFETAVSPPANTPPTLADGGKGEGAITAAAEEFIAAHRNEPFFCYVAHNNPHIPLAAAPELVAEHGDAFHPVYAAMIETLDDSVGRLMKHVDDLGLSERTIFIFTSDNGGLHVLESPGTPATHNTPFRAGKGYLYEGGLREPLLIRWPGVAAAGSVCESPVVLTDLVPTILAAAGIDVATTVGPLDGVSMIGLLRGEPLPPRQLYWHFPNYTNQGSRPASAIREGEWKLVEQLEDASVELFDLANDPSETMNLAAANPDRVDDLRRKLHAWRDRMGAQMPTTNPDFDAALHRRLYIEQDPSRLPPETTAAATGPNWKAWRTAMNKVREGAEPAVTPAAGDIRLHARDAIVHAKTMRYEAEPHKNVLGYWTDPADWAEWEFDVPEAGEYEVEIQQGCGDGSGGALVAVEVGGERFEFTVQETGHFQQMILRTIGQVKLAAGRQRLAIKPQTKPGPAVMDVRRVVLRPIALP</sequence>
<keyword evidence="9" id="KW-1185">Reference proteome</keyword>
<dbReference type="SUPFAM" id="SSF49785">
    <property type="entry name" value="Galactose-binding domain-like"/>
    <property type="match status" value="1"/>
</dbReference>
<dbReference type="InterPro" id="IPR050738">
    <property type="entry name" value="Sulfatase"/>
</dbReference>
<dbReference type="SUPFAM" id="SSF53649">
    <property type="entry name" value="Alkaline phosphatase-like"/>
    <property type="match status" value="1"/>
</dbReference>
<evidence type="ECO:0000256" key="1">
    <source>
        <dbReference type="ARBA" id="ARBA00001913"/>
    </source>
</evidence>
<dbReference type="Gene3D" id="3.40.720.10">
    <property type="entry name" value="Alkaline Phosphatase, subunit A"/>
    <property type="match status" value="1"/>
</dbReference>
<dbReference type="EMBL" id="CP036339">
    <property type="protein sequence ID" value="QDT75600.1"/>
    <property type="molecule type" value="Genomic_DNA"/>
</dbReference>
<dbReference type="PANTHER" id="PTHR42693:SF42">
    <property type="entry name" value="ARYLSULFATASE G"/>
    <property type="match status" value="1"/>
</dbReference>
<dbReference type="Proteomes" id="UP000317909">
    <property type="component" value="Chromosome"/>
</dbReference>
<dbReference type="InterPro" id="IPR024607">
    <property type="entry name" value="Sulfatase_CS"/>
</dbReference>
<dbReference type="InterPro" id="IPR017850">
    <property type="entry name" value="Alkaline_phosphatase_core_sf"/>
</dbReference>
<evidence type="ECO:0000259" key="7">
    <source>
        <dbReference type="Pfam" id="PF00884"/>
    </source>
</evidence>
<accession>A0A517U4W6</accession>
<evidence type="ECO:0000256" key="6">
    <source>
        <dbReference type="ARBA" id="ARBA00022837"/>
    </source>
</evidence>
<name>A0A517U4W6_9BACT</name>
<dbReference type="KEGG" id="llh:I41_48120"/>
<dbReference type="Gene3D" id="3.30.1120.10">
    <property type="match status" value="1"/>
</dbReference>
<keyword evidence="6" id="KW-0106">Calcium</keyword>
<proteinExistence type="inferred from homology"/>
<comment type="cofactor">
    <cofactor evidence="1">
        <name>Ca(2+)</name>
        <dbReference type="ChEBI" id="CHEBI:29108"/>
    </cofactor>
</comment>
<keyword evidence="5 8" id="KW-0378">Hydrolase</keyword>
<organism evidence="8 9">
    <name type="scientific">Lacipirellula limnantheis</name>
    <dbReference type="NCBI Taxonomy" id="2528024"/>
    <lineage>
        <taxon>Bacteria</taxon>
        <taxon>Pseudomonadati</taxon>
        <taxon>Planctomycetota</taxon>
        <taxon>Planctomycetia</taxon>
        <taxon>Pirellulales</taxon>
        <taxon>Lacipirellulaceae</taxon>
        <taxon>Lacipirellula</taxon>
    </lineage>
</organism>
<dbReference type="CDD" id="cd16144">
    <property type="entry name" value="ARS_like"/>
    <property type="match status" value="1"/>
</dbReference>
<evidence type="ECO:0000256" key="4">
    <source>
        <dbReference type="ARBA" id="ARBA00022729"/>
    </source>
</evidence>